<dbReference type="Proteomes" id="UP000469452">
    <property type="component" value="Unassembled WGS sequence"/>
</dbReference>
<comment type="caution">
    <text evidence="2">The sequence shown here is derived from an EMBL/GenBank/DDBJ whole genome shotgun (WGS) entry which is preliminary data.</text>
</comment>
<proteinExistence type="predicted"/>
<accession>A0A6A5A5D4</accession>
<sequence length="129" mass="14257">MTVVSLVAAVIFTIIMVLAIVFYISLVFGAPYSEYCMGGRFSGRLSTQSRLICLLLQVPLLVLMALVVLARADVAFPTFYSSWLIWVVVTIMGFSLLMNVIMASSWDRYIWAPQVIACFVCSLCVALDA</sequence>
<reference evidence="2 3" key="1">
    <citation type="submission" date="2019-06" db="EMBL/GenBank/DDBJ databases">
        <title>Genomics analysis of Aphanomyces spp. identifies a new class of oomycete effector associated with host adaptation.</title>
        <authorList>
            <person name="Gaulin E."/>
        </authorList>
    </citation>
    <scope>NUCLEOTIDE SEQUENCE [LARGE SCALE GENOMIC DNA]</scope>
    <source>
        <strain evidence="2 3">E</strain>
    </source>
</reference>
<dbReference type="AlphaFoldDB" id="A0A6A5A5D4"/>
<feature type="transmembrane region" description="Helical" evidence="1">
    <location>
        <begin position="109"/>
        <end position="128"/>
    </location>
</feature>
<feature type="transmembrane region" description="Helical" evidence="1">
    <location>
        <begin position="83"/>
        <end position="102"/>
    </location>
</feature>
<protein>
    <submittedName>
        <fullName evidence="2">Uncharacterized protein</fullName>
    </submittedName>
</protein>
<name>A0A6A5A5D4_APHAT</name>
<evidence type="ECO:0000313" key="3">
    <source>
        <dbReference type="Proteomes" id="UP000469452"/>
    </source>
</evidence>
<evidence type="ECO:0000256" key="1">
    <source>
        <dbReference type="SAM" id="Phobius"/>
    </source>
</evidence>
<feature type="transmembrane region" description="Helical" evidence="1">
    <location>
        <begin position="51"/>
        <end position="71"/>
    </location>
</feature>
<evidence type="ECO:0000313" key="2">
    <source>
        <dbReference type="EMBL" id="KAF0720852.1"/>
    </source>
</evidence>
<feature type="transmembrane region" description="Helical" evidence="1">
    <location>
        <begin position="6"/>
        <end position="30"/>
    </location>
</feature>
<organism evidence="2 3">
    <name type="scientific">Aphanomyces astaci</name>
    <name type="common">Crayfish plague agent</name>
    <dbReference type="NCBI Taxonomy" id="112090"/>
    <lineage>
        <taxon>Eukaryota</taxon>
        <taxon>Sar</taxon>
        <taxon>Stramenopiles</taxon>
        <taxon>Oomycota</taxon>
        <taxon>Saprolegniomycetes</taxon>
        <taxon>Saprolegniales</taxon>
        <taxon>Verrucalvaceae</taxon>
        <taxon>Aphanomyces</taxon>
    </lineage>
</organism>
<dbReference type="VEuPathDB" id="FungiDB:H257_01188"/>
<keyword evidence="1" id="KW-0812">Transmembrane</keyword>
<gene>
    <name evidence="2" type="ORF">AaE_010265</name>
</gene>
<keyword evidence="1" id="KW-0472">Membrane</keyword>
<dbReference type="EMBL" id="VJMI01016243">
    <property type="protein sequence ID" value="KAF0720852.1"/>
    <property type="molecule type" value="Genomic_DNA"/>
</dbReference>
<keyword evidence="1" id="KW-1133">Transmembrane helix</keyword>